<comment type="caution">
    <text evidence="1">The sequence shown here is derived from an EMBL/GenBank/DDBJ whole genome shotgun (WGS) entry which is preliminary data.</text>
</comment>
<keyword evidence="2" id="KW-1185">Reference proteome</keyword>
<dbReference type="InterPro" id="IPR050490">
    <property type="entry name" value="Bact_solute-bd_prot1"/>
</dbReference>
<dbReference type="EMBL" id="JBHLZU010000033">
    <property type="protein sequence ID" value="MFB9909162.1"/>
    <property type="molecule type" value="Genomic_DNA"/>
</dbReference>
<dbReference type="Proteomes" id="UP001589693">
    <property type="component" value="Unassembled WGS sequence"/>
</dbReference>
<dbReference type="InterPro" id="IPR006059">
    <property type="entry name" value="SBP"/>
</dbReference>
<evidence type="ECO:0000313" key="2">
    <source>
        <dbReference type="Proteomes" id="UP001589693"/>
    </source>
</evidence>
<evidence type="ECO:0000313" key="1">
    <source>
        <dbReference type="EMBL" id="MFB9909162.1"/>
    </source>
</evidence>
<dbReference type="PANTHER" id="PTHR43649:SF12">
    <property type="entry name" value="DIACETYLCHITOBIOSE BINDING PROTEIN DASA"/>
    <property type="match status" value="1"/>
</dbReference>
<name>A0ABV6A7N0_9PSEU</name>
<gene>
    <name evidence="1" type="ORF">ACFFQA_34935</name>
</gene>
<sequence length="410" mass="43133">MNGRRRRIGAALAATLVLAGCGEGFDDVPGQRAGGPATLQVLLGSTGGAELEATGSIMRTWAERTGNKVNVVAAADLPQQLGQGFAGGSPPDVFVLEPGAFSRYAGPGALHSYGDRLPGADDIFPTLRSIFTHDGKFVCAPKDFSTLALVIDTEALAAAGLSDADLPQDWDQLEAVAKRLTTRERKGLVLMDDVDRIGAFFRQAGGWLVDPSGKKATVDSPQNLQALRYVQRLLRSGSTAFAKQVDSGWSGEALGKGSAAMVIEGNWVIGALAKDYPQRKWRAVELPRGPGGKGTLAFTNCWGIPTASKNRQAAESLVTYLTDVSQQTTLGEGFGVIPSRRVAAGLFGRAHPEQQAFLAGAEYAQGEPTAKGLESVLKDFDAQLLGLSGGADPKAILESTQRNAEQVLGR</sequence>
<reference evidence="1 2" key="1">
    <citation type="submission" date="2024-09" db="EMBL/GenBank/DDBJ databases">
        <authorList>
            <person name="Sun Q."/>
            <person name="Mori K."/>
        </authorList>
    </citation>
    <scope>NUCLEOTIDE SEQUENCE [LARGE SCALE GENOMIC DNA]</scope>
    <source>
        <strain evidence="1 2">TBRC 7907</strain>
    </source>
</reference>
<dbReference type="Pfam" id="PF13416">
    <property type="entry name" value="SBP_bac_8"/>
    <property type="match status" value="1"/>
</dbReference>
<organism evidence="1 2">
    <name type="scientific">Allokutzneria oryzae</name>
    <dbReference type="NCBI Taxonomy" id="1378989"/>
    <lineage>
        <taxon>Bacteria</taxon>
        <taxon>Bacillati</taxon>
        <taxon>Actinomycetota</taxon>
        <taxon>Actinomycetes</taxon>
        <taxon>Pseudonocardiales</taxon>
        <taxon>Pseudonocardiaceae</taxon>
        <taxon>Allokutzneria</taxon>
    </lineage>
</organism>
<dbReference type="RefSeq" id="WP_377861682.1">
    <property type="nucleotide sequence ID" value="NZ_JBHLZU010000033.1"/>
</dbReference>
<dbReference type="SUPFAM" id="SSF53850">
    <property type="entry name" value="Periplasmic binding protein-like II"/>
    <property type="match status" value="1"/>
</dbReference>
<dbReference type="PROSITE" id="PS51257">
    <property type="entry name" value="PROKAR_LIPOPROTEIN"/>
    <property type="match status" value="1"/>
</dbReference>
<accession>A0ABV6A7N0</accession>
<dbReference type="PANTHER" id="PTHR43649">
    <property type="entry name" value="ARABINOSE-BINDING PROTEIN-RELATED"/>
    <property type="match status" value="1"/>
</dbReference>
<protein>
    <submittedName>
        <fullName evidence="1">Extracellular solute-binding protein</fullName>
    </submittedName>
</protein>
<proteinExistence type="predicted"/>
<dbReference type="Gene3D" id="3.40.190.10">
    <property type="entry name" value="Periplasmic binding protein-like II"/>
    <property type="match status" value="1"/>
</dbReference>